<dbReference type="Proteomes" id="UP000031631">
    <property type="component" value="Chromosome"/>
</dbReference>
<dbReference type="AlphaFoldDB" id="A0A7U6GK42"/>
<feature type="chain" id="PRO_5030807756" evidence="5">
    <location>
        <begin position="24"/>
        <end position="125"/>
    </location>
</feature>
<dbReference type="SUPFAM" id="SSF46626">
    <property type="entry name" value="Cytochrome c"/>
    <property type="match status" value="1"/>
</dbReference>
<keyword evidence="1 4" id="KW-0349">Heme</keyword>
<evidence type="ECO:0000313" key="8">
    <source>
        <dbReference type="Proteomes" id="UP000031631"/>
    </source>
</evidence>
<dbReference type="OrthoDB" id="9811281at2"/>
<organism evidence="7 8">
    <name type="scientific">Thiolapillus brandeum</name>
    <dbReference type="NCBI Taxonomy" id="1076588"/>
    <lineage>
        <taxon>Bacteria</taxon>
        <taxon>Pseudomonadati</taxon>
        <taxon>Pseudomonadota</taxon>
        <taxon>Gammaproteobacteria</taxon>
        <taxon>Chromatiales</taxon>
        <taxon>Sedimenticolaceae</taxon>
        <taxon>Thiolapillus</taxon>
    </lineage>
</organism>
<reference evidence="7 8" key="1">
    <citation type="journal article" date="2014" name="PLoS ONE">
        <title>Physiological and genomic features of a novel sulfur-oxidizing gammaproteobacterium belonging to a previously uncultivated symbiotic lineage isolated from a hydrothermal vent.</title>
        <authorList>
            <person name="Nunoura T."/>
            <person name="Takaki Y."/>
            <person name="Kazama H."/>
            <person name="Kakuta J."/>
            <person name="Shimamura S."/>
            <person name="Makita H."/>
            <person name="Hirai M."/>
            <person name="Miyazaki M."/>
            <person name="Takai K."/>
        </authorList>
    </citation>
    <scope>NUCLEOTIDE SEQUENCE [LARGE SCALE GENOMIC DNA]</scope>
    <source>
        <strain evidence="7 8">Hiromi1</strain>
    </source>
</reference>
<dbReference type="Pfam" id="PF13442">
    <property type="entry name" value="Cytochrome_CBB3"/>
    <property type="match status" value="1"/>
</dbReference>
<proteinExistence type="predicted"/>
<keyword evidence="8" id="KW-1185">Reference proteome</keyword>
<evidence type="ECO:0000256" key="4">
    <source>
        <dbReference type="PROSITE-ProRule" id="PRU00433"/>
    </source>
</evidence>
<dbReference type="InterPro" id="IPR036909">
    <property type="entry name" value="Cyt_c-like_dom_sf"/>
</dbReference>
<gene>
    <name evidence="7" type="ORF">TBH_C2153</name>
</gene>
<dbReference type="RefSeq" id="WP_041068371.1">
    <property type="nucleotide sequence ID" value="NZ_AP012273.1"/>
</dbReference>
<dbReference type="GO" id="GO:0009055">
    <property type="term" value="F:electron transfer activity"/>
    <property type="evidence" value="ECO:0007669"/>
    <property type="project" value="InterPro"/>
</dbReference>
<accession>A0A7U6GK42</accession>
<dbReference type="PROSITE" id="PS51007">
    <property type="entry name" value="CYTC"/>
    <property type="match status" value="1"/>
</dbReference>
<evidence type="ECO:0000256" key="1">
    <source>
        <dbReference type="ARBA" id="ARBA00022617"/>
    </source>
</evidence>
<feature type="domain" description="Cytochrome c" evidence="6">
    <location>
        <begin position="29"/>
        <end position="124"/>
    </location>
</feature>
<dbReference type="InterPro" id="IPR009056">
    <property type="entry name" value="Cyt_c-like_dom"/>
</dbReference>
<keyword evidence="5" id="KW-0732">Signal</keyword>
<dbReference type="GO" id="GO:0020037">
    <property type="term" value="F:heme binding"/>
    <property type="evidence" value="ECO:0007669"/>
    <property type="project" value="InterPro"/>
</dbReference>
<evidence type="ECO:0000259" key="6">
    <source>
        <dbReference type="PROSITE" id="PS51007"/>
    </source>
</evidence>
<dbReference type="GO" id="GO:0046872">
    <property type="term" value="F:metal ion binding"/>
    <property type="evidence" value="ECO:0007669"/>
    <property type="project" value="UniProtKB-KW"/>
</dbReference>
<sequence length="125" mass="13439">MKIKILVSTALLLGLGIQSSLFAASPREEAINKGYEHYKIFCINCHGKKADGKGPLAASLKIAPADLTLLKQSDPDTCIAERVLKAVSGVHDSVPGQKANMPTFSGNLESITIYELVQFLKAIQK</sequence>
<evidence type="ECO:0000256" key="3">
    <source>
        <dbReference type="ARBA" id="ARBA00023004"/>
    </source>
</evidence>
<evidence type="ECO:0000256" key="2">
    <source>
        <dbReference type="ARBA" id="ARBA00022723"/>
    </source>
</evidence>
<evidence type="ECO:0000313" key="7">
    <source>
        <dbReference type="EMBL" id="BAO45065.1"/>
    </source>
</evidence>
<feature type="signal peptide" evidence="5">
    <location>
        <begin position="1"/>
        <end position="23"/>
    </location>
</feature>
<keyword evidence="3 4" id="KW-0408">Iron</keyword>
<evidence type="ECO:0000256" key="5">
    <source>
        <dbReference type="SAM" id="SignalP"/>
    </source>
</evidence>
<protein>
    <submittedName>
        <fullName evidence="7">Cytochrome c family protein</fullName>
    </submittedName>
</protein>
<dbReference type="Gene3D" id="1.10.760.10">
    <property type="entry name" value="Cytochrome c-like domain"/>
    <property type="match status" value="1"/>
</dbReference>
<dbReference type="KEGG" id="tbn:TBH_C2153"/>
<dbReference type="EMBL" id="AP012273">
    <property type="protein sequence ID" value="BAO45065.1"/>
    <property type="molecule type" value="Genomic_DNA"/>
</dbReference>
<name>A0A7U6GK42_9GAMM</name>
<keyword evidence="2 4" id="KW-0479">Metal-binding</keyword>